<comment type="caution">
    <text evidence="1">The sequence shown here is derived from an EMBL/GenBank/DDBJ whole genome shotgun (WGS) entry which is preliminary data.</text>
</comment>
<keyword evidence="2" id="KW-1185">Reference proteome</keyword>
<dbReference type="InterPro" id="IPR009902">
    <property type="entry name" value="DUF1442"/>
</dbReference>
<reference evidence="1 2" key="1">
    <citation type="journal article" date="2021" name="Nat. Plants">
        <title>The Taxus genome provides insights into paclitaxel biosynthesis.</title>
        <authorList>
            <person name="Xiong X."/>
            <person name="Gou J."/>
            <person name="Liao Q."/>
            <person name="Li Y."/>
            <person name="Zhou Q."/>
            <person name="Bi G."/>
            <person name="Li C."/>
            <person name="Du R."/>
            <person name="Wang X."/>
            <person name="Sun T."/>
            <person name="Guo L."/>
            <person name="Liang H."/>
            <person name="Lu P."/>
            <person name="Wu Y."/>
            <person name="Zhang Z."/>
            <person name="Ro D.K."/>
            <person name="Shang Y."/>
            <person name="Huang S."/>
            <person name="Yan J."/>
        </authorList>
    </citation>
    <scope>NUCLEOTIDE SEQUENCE [LARGE SCALE GENOMIC DNA]</scope>
    <source>
        <strain evidence="1">Ta-2019</strain>
    </source>
</reference>
<evidence type="ECO:0000313" key="1">
    <source>
        <dbReference type="EMBL" id="KAH9330028.1"/>
    </source>
</evidence>
<organism evidence="1 2">
    <name type="scientific">Taxus chinensis</name>
    <name type="common">Chinese yew</name>
    <name type="synonym">Taxus wallichiana var. chinensis</name>
    <dbReference type="NCBI Taxonomy" id="29808"/>
    <lineage>
        <taxon>Eukaryota</taxon>
        <taxon>Viridiplantae</taxon>
        <taxon>Streptophyta</taxon>
        <taxon>Embryophyta</taxon>
        <taxon>Tracheophyta</taxon>
        <taxon>Spermatophyta</taxon>
        <taxon>Pinopsida</taxon>
        <taxon>Pinidae</taxon>
        <taxon>Conifers II</taxon>
        <taxon>Cupressales</taxon>
        <taxon>Taxaceae</taxon>
        <taxon>Taxus</taxon>
    </lineage>
</organism>
<sequence>MKSTNAEPNISEYLSALAAGMNAKLILQVCSTAALAPSTSTIALAAAARHTGGRLI</sequence>
<dbReference type="Proteomes" id="UP000824469">
    <property type="component" value="Unassembled WGS sequence"/>
</dbReference>
<dbReference type="EMBL" id="JAHRHJ020000001">
    <property type="protein sequence ID" value="KAH9330028.1"/>
    <property type="molecule type" value="Genomic_DNA"/>
</dbReference>
<feature type="non-terminal residue" evidence="1">
    <location>
        <position position="56"/>
    </location>
</feature>
<gene>
    <name evidence="1" type="ORF">KI387_002136</name>
</gene>
<accession>A0AA38GXC5</accession>
<evidence type="ECO:0000313" key="2">
    <source>
        <dbReference type="Proteomes" id="UP000824469"/>
    </source>
</evidence>
<name>A0AA38GXC5_TAXCH</name>
<dbReference type="PANTHER" id="PTHR33593">
    <property type="entry name" value="DUF1442 FAMILY PROTEIN"/>
    <property type="match status" value="1"/>
</dbReference>
<dbReference type="Pfam" id="PF07279">
    <property type="entry name" value="DUF1442"/>
    <property type="match status" value="1"/>
</dbReference>
<protein>
    <submittedName>
        <fullName evidence="1">Uncharacterized protein</fullName>
    </submittedName>
</protein>
<dbReference type="PANTHER" id="PTHR33593:SF1">
    <property type="entry name" value="DUF1442 FAMILY PROTEIN"/>
    <property type="match status" value="1"/>
</dbReference>
<dbReference type="AlphaFoldDB" id="A0AA38GXC5"/>
<proteinExistence type="predicted"/>